<dbReference type="Gene3D" id="3.40.50.1860">
    <property type="match status" value="2"/>
</dbReference>
<dbReference type="InterPro" id="IPR033134">
    <property type="entry name" value="Asp/Glu_racemase_AS_2"/>
</dbReference>
<dbReference type="PANTHER" id="PTHR21198:SF7">
    <property type="entry name" value="ASPARTATE-GLUTAMATE RACEMASE FAMILY"/>
    <property type="match status" value="1"/>
</dbReference>
<sequence>MKTIGLIGGVTPQSTIMYYQVLNRLANETYGGKHTAKVLINSLDFGAVSQYQSEGRWDLLDEMMVDAALNLERAGASSIVICANTMHLTVEAVEKHVSIPIVHIAEATAEAIQSKELAKVALLGTKYTMEKTFYKDVLMRYKIDSIIPEEGDREVIHGVIYNELAKGELKEESKNEYLRIIKKLEKQGAEGIILGCTEIPLLIQQKDVNIPVFDTTTIHASKAFSLSK</sequence>
<dbReference type="NCBIfam" id="TIGR00035">
    <property type="entry name" value="asp_race"/>
    <property type="match status" value="1"/>
</dbReference>
<dbReference type="SUPFAM" id="SSF53681">
    <property type="entry name" value="Aspartate/glutamate racemase"/>
    <property type="match status" value="2"/>
</dbReference>
<comment type="caution">
    <text evidence="3">The sequence shown here is derived from an EMBL/GenBank/DDBJ whole genome shotgun (WGS) entry which is preliminary data.</text>
</comment>
<dbReference type="InterPro" id="IPR001920">
    <property type="entry name" value="Asp/Glu_race"/>
</dbReference>
<dbReference type="Pfam" id="PF01177">
    <property type="entry name" value="Asp_Glu_race"/>
    <property type="match status" value="1"/>
</dbReference>
<comment type="similarity">
    <text evidence="1">Belongs to the aspartate/glutamate racemases family.</text>
</comment>
<name>A0ABP1F3Y1_9FLAO</name>
<organism evidence="3 4">
    <name type="scientific">Tenacibaculum polynesiense</name>
    <dbReference type="NCBI Taxonomy" id="3137857"/>
    <lineage>
        <taxon>Bacteria</taxon>
        <taxon>Pseudomonadati</taxon>
        <taxon>Bacteroidota</taxon>
        <taxon>Flavobacteriia</taxon>
        <taxon>Flavobacteriales</taxon>
        <taxon>Flavobacteriaceae</taxon>
        <taxon>Tenacibaculum</taxon>
    </lineage>
</organism>
<keyword evidence="4" id="KW-1185">Reference proteome</keyword>
<keyword evidence="2 3" id="KW-0413">Isomerase</keyword>
<reference evidence="3 4" key="1">
    <citation type="submission" date="2024-05" db="EMBL/GenBank/DDBJ databases">
        <authorList>
            <person name="Duchaud E."/>
        </authorList>
    </citation>
    <scope>NUCLEOTIDE SEQUENCE [LARGE SCALE GENOMIC DNA]</scope>
    <source>
        <strain evidence="3">Ena-SAMPLE-TAB-13-05-2024-13:56:06:370-140308</strain>
    </source>
</reference>
<evidence type="ECO:0000256" key="2">
    <source>
        <dbReference type="ARBA" id="ARBA00023235"/>
    </source>
</evidence>
<proteinExistence type="inferred from homology"/>
<dbReference type="EMBL" id="CAXJIO010000015">
    <property type="protein sequence ID" value="CAL2104286.1"/>
    <property type="molecule type" value="Genomic_DNA"/>
</dbReference>
<dbReference type="InterPro" id="IPR004380">
    <property type="entry name" value="Asp_race"/>
</dbReference>
<evidence type="ECO:0000313" key="3">
    <source>
        <dbReference type="EMBL" id="CAL2104286.1"/>
    </source>
</evidence>
<dbReference type="GO" id="GO:0047689">
    <property type="term" value="F:aspartate racemase activity"/>
    <property type="evidence" value="ECO:0007669"/>
    <property type="project" value="UniProtKB-EC"/>
</dbReference>
<dbReference type="RefSeq" id="WP_348718574.1">
    <property type="nucleotide sequence ID" value="NZ_CAXJIO010000015.1"/>
</dbReference>
<dbReference type="PROSITE" id="PS00924">
    <property type="entry name" value="ASP_GLU_RACEMASE_2"/>
    <property type="match status" value="1"/>
</dbReference>
<dbReference type="EC" id="5.1.1.3" evidence="3"/>
<dbReference type="InterPro" id="IPR015942">
    <property type="entry name" value="Asp/Glu/hydantoin_racemase"/>
</dbReference>
<protein>
    <submittedName>
        <fullName evidence="3">L-aspartate/glutamate-specific racemase</fullName>
        <ecNumber evidence="3">5.1.1.13</ecNumber>
        <ecNumber evidence="3">5.1.1.3</ecNumber>
    </submittedName>
</protein>
<dbReference type="GO" id="GO:0008881">
    <property type="term" value="F:glutamate racemase activity"/>
    <property type="evidence" value="ECO:0007669"/>
    <property type="project" value="UniProtKB-EC"/>
</dbReference>
<accession>A0ABP1F3Y1</accession>
<dbReference type="EC" id="5.1.1.13" evidence="3"/>
<dbReference type="Proteomes" id="UP001497527">
    <property type="component" value="Unassembled WGS sequence"/>
</dbReference>
<evidence type="ECO:0000256" key="1">
    <source>
        <dbReference type="ARBA" id="ARBA00007847"/>
    </source>
</evidence>
<evidence type="ECO:0000313" key="4">
    <source>
        <dbReference type="Proteomes" id="UP001497527"/>
    </source>
</evidence>
<dbReference type="PANTHER" id="PTHR21198">
    <property type="entry name" value="GLUTAMATE RACEMASE"/>
    <property type="match status" value="1"/>
</dbReference>
<gene>
    <name evidence="3" type="primary">ygeA</name>
    <name evidence="3" type="ORF">T190423A01A_60223</name>
</gene>